<reference evidence="2" key="1">
    <citation type="submission" date="2019-03" db="EMBL/GenBank/DDBJ databases">
        <title>WGS assembly of Setaria viridis.</title>
        <authorList>
            <person name="Huang P."/>
            <person name="Jenkins J."/>
            <person name="Grimwood J."/>
            <person name="Barry K."/>
            <person name="Healey A."/>
            <person name="Mamidi S."/>
            <person name="Sreedasyam A."/>
            <person name="Shu S."/>
            <person name="Feldman M."/>
            <person name="Wu J."/>
            <person name="Yu Y."/>
            <person name="Chen C."/>
            <person name="Johnson J."/>
            <person name="Rokhsar D."/>
            <person name="Baxter I."/>
            <person name="Schmutz J."/>
            <person name="Brutnell T."/>
            <person name="Kellogg E."/>
        </authorList>
    </citation>
    <scope>NUCLEOTIDE SEQUENCE [LARGE SCALE GENOMIC DNA]</scope>
</reference>
<accession>A0A4U6UU82</accession>
<evidence type="ECO:0000256" key="1">
    <source>
        <dbReference type="SAM" id="MobiDB-lite"/>
    </source>
</evidence>
<feature type="compositionally biased region" description="Basic and acidic residues" evidence="1">
    <location>
        <begin position="108"/>
        <end position="117"/>
    </location>
</feature>
<feature type="region of interest" description="Disordered" evidence="1">
    <location>
        <begin position="25"/>
        <end position="131"/>
    </location>
</feature>
<keyword evidence="3" id="KW-1185">Reference proteome</keyword>
<feature type="compositionally biased region" description="Pro residues" evidence="1">
    <location>
        <begin position="61"/>
        <end position="71"/>
    </location>
</feature>
<dbReference type="Gramene" id="TKW18193">
    <property type="protein sequence ID" value="TKW18193"/>
    <property type="gene ID" value="SEVIR_5G416450v2"/>
</dbReference>
<organism evidence="2 3">
    <name type="scientific">Setaria viridis</name>
    <name type="common">Green bristlegrass</name>
    <name type="synonym">Setaria italica subsp. viridis</name>
    <dbReference type="NCBI Taxonomy" id="4556"/>
    <lineage>
        <taxon>Eukaryota</taxon>
        <taxon>Viridiplantae</taxon>
        <taxon>Streptophyta</taxon>
        <taxon>Embryophyta</taxon>
        <taxon>Tracheophyta</taxon>
        <taxon>Spermatophyta</taxon>
        <taxon>Magnoliopsida</taxon>
        <taxon>Liliopsida</taxon>
        <taxon>Poales</taxon>
        <taxon>Poaceae</taxon>
        <taxon>PACMAD clade</taxon>
        <taxon>Panicoideae</taxon>
        <taxon>Panicodae</taxon>
        <taxon>Paniceae</taxon>
        <taxon>Cenchrinae</taxon>
        <taxon>Setaria</taxon>
    </lineage>
</organism>
<proteinExistence type="predicted"/>
<dbReference type="Proteomes" id="UP000298652">
    <property type="component" value="Chromosome 5"/>
</dbReference>
<sequence length="192" mass="20426">MDRPLPVPAVDFSPDRCCSVQAPVRASTVDEDDCQARQRGVDQATSSRVRVPYLLLHVQAPPSPPLLPPPSTKASAEACQGDAQQESGGPVPSSKFVGTSPPPASATADKDRCHSSQDAEQESGGPLPSSKFATWRISAATAHSSSSPSDAACRGSMLKLTVIVKCLFERRKDLPVINPPPNRKSLKEWCNL</sequence>
<evidence type="ECO:0000313" key="2">
    <source>
        <dbReference type="EMBL" id="TKW18193.1"/>
    </source>
</evidence>
<evidence type="ECO:0000313" key="3">
    <source>
        <dbReference type="Proteomes" id="UP000298652"/>
    </source>
</evidence>
<name>A0A4U6UU82_SETVI</name>
<gene>
    <name evidence="2" type="ORF">SEVIR_5G416450v2</name>
</gene>
<protein>
    <submittedName>
        <fullName evidence="2">Uncharacterized protein</fullName>
    </submittedName>
</protein>
<dbReference type="AlphaFoldDB" id="A0A4U6UU82"/>
<dbReference type="EMBL" id="CM016556">
    <property type="protein sequence ID" value="TKW18193.1"/>
    <property type="molecule type" value="Genomic_DNA"/>
</dbReference>